<gene>
    <name evidence="3" type="ORF">EHQ10_18695</name>
</gene>
<name>A0ABY2KZD1_9LEPT</name>
<evidence type="ECO:0000313" key="3">
    <source>
        <dbReference type="EMBL" id="TGK45931.1"/>
    </source>
</evidence>
<dbReference type="PANTHER" id="PTHR34047:SF8">
    <property type="entry name" value="PROTEIN YKFC"/>
    <property type="match status" value="1"/>
</dbReference>
<dbReference type="PROSITE" id="PS50878">
    <property type="entry name" value="RT_POL"/>
    <property type="match status" value="1"/>
</dbReference>
<sequence>MLMDQNIFQESSTVNIYQVAPILAEPNLYELLHSFKQEHTSTGYLNTNPMEKLNLRQLKELLSKLKRKSAEQKRTVHEWMSKPELLINLLEKCKNNKFEFGCASQTRIITNGKGRIIYSYRIQDKIIQKFISLVLNELFDDDFFPESFGYRPLMSIMDGIELMISNSHNAKYALKLDIQNFFPSINTNVILSIIEKKITNPNFLRLIRKSMNTYCKINGKKVKLKGLAQGAIPSPVCSSILLNHILDNPIRDAFPNAKLYRYADDLFILFSEERYVNEITVWVENTLKNHNLNISEEKTPNVVSELRKGQQFLGYKVGKVQEQLVIDIDQDKIKLKVLEICLTRPEHLHNYLRSQLKSTNISKETHRSWYNILVDLPTLIRKELITKVHLSNLETILAEIDFVRNLLLRELSPQLLEQQIKSMRNHILGKQEENKKYIPNKI</sequence>
<evidence type="ECO:0000313" key="4">
    <source>
        <dbReference type="Proteomes" id="UP000297617"/>
    </source>
</evidence>
<dbReference type="Gene3D" id="3.30.70.270">
    <property type="match status" value="1"/>
</dbReference>
<comment type="similarity">
    <text evidence="1">Belongs to the bacterial reverse transcriptase family.</text>
</comment>
<organism evidence="3 4">
    <name type="scientific">Leptospira bouyouniensis</name>
    <dbReference type="NCBI Taxonomy" id="2484911"/>
    <lineage>
        <taxon>Bacteria</taxon>
        <taxon>Pseudomonadati</taxon>
        <taxon>Spirochaetota</taxon>
        <taxon>Spirochaetia</taxon>
        <taxon>Leptospirales</taxon>
        <taxon>Leptospiraceae</taxon>
        <taxon>Leptospira</taxon>
    </lineage>
</organism>
<dbReference type="Pfam" id="PF00078">
    <property type="entry name" value="RVT_1"/>
    <property type="match status" value="1"/>
</dbReference>
<dbReference type="CDD" id="cd01651">
    <property type="entry name" value="RT_G2_intron"/>
    <property type="match status" value="1"/>
</dbReference>
<protein>
    <recommendedName>
        <fullName evidence="2">Reverse transcriptase domain-containing protein</fullName>
    </recommendedName>
</protein>
<dbReference type="EMBL" id="RQFD01000019">
    <property type="protein sequence ID" value="TGK45931.1"/>
    <property type="molecule type" value="Genomic_DNA"/>
</dbReference>
<evidence type="ECO:0000259" key="2">
    <source>
        <dbReference type="PROSITE" id="PS50878"/>
    </source>
</evidence>
<feature type="domain" description="Reverse transcriptase" evidence="2">
    <location>
        <begin position="71"/>
        <end position="317"/>
    </location>
</feature>
<dbReference type="InterPro" id="IPR043502">
    <property type="entry name" value="DNA/RNA_pol_sf"/>
</dbReference>
<proteinExistence type="inferred from homology"/>
<dbReference type="InterPro" id="IPR051083">
    <property type="entry name" value="GrpII_Intron_Splice-Mob/Def"/>
</dbReference>
<comment type="caution">
    <text evidence="3">The sequence shown here is derived from an EMBL/GenBank/DDBJ whole genome shotgun (WGS) entry which is preliminary data.</text>
</comment>
<dbReference type="InterPro" id="IPR043128">
    <property type="entry name" value="Rev_trsase/Diguanyl_cyclase"/>
</dbReference>
<evidence type="ECO:0000256" key="1">
    <source>
        <dbReference type="ARBA" id="ARBA00034120"/>
    </source>
</evidence>
<dbReference type="PANTHER" id="PTHR34047">
    <property type="entry name" value="NUCLEAR INTRON MATURASE 1, MITOCHONDRIAL-RELATED"/>
    <property type="match status" value="1"/>
</dbReference>
<accession>A0ABY2KZD1</accession>
<keyword evidence="4" id="KW-1185">Reference proteome</keyword>
<dbReference type="SUPFAM" id="SSF56672">
    <property type="entry name" value="DNA/RNA polymerases"/>
    <property type="match status" value="1"/>
</dbReference>
<dbReference type="InterPro" id="IPR000477">
    <property type="entry name" value="RT_dom"/>
</dbReference>
<reference evidence="4" key="1">
    <citation type="journal article" date="2019" name="PLoS Negl. Trop. Dis.">
        <title>Revisiting the worldwide diversity of Leptospira species in the environment.</title>
        <authorList>
            <person name="Vincent A.T."/>
            <person name="Schiettekatte O."/>
            <person name="Bourhy P."/>
            <person name="Veyrier F.J."/>
            <person name="Picardeau M."/>
        </authorList>
    </citation>
    <scope>NUCLEOTIDE SEQUENCE [LARGE SCALE GENOMIC DNA]</scope>
    <source>
        <strain evidence="4">201800295</strain>
    </source>
</reference>
<dbReference type="Proteomes" id="UP000297617">
    <property type="component" value="Unassembled WGS sequence"/>
</dbReference>